<evidence type="ECO:0000313" key="2">
    <source>
        <dbReference type="EMBL" id="MBB5617239.1"/>
    </source>
</evidence>
<evidence type="ECO:0000313" key="3">
    <source>
        <dbReference type="Proteomes" id="UP000552883"/>
    </source>
</evidence>
<gene>
    <name evidence="2" type="ORF">BJ959_000735</name>
</gene>
<sequence length="57" mass="6722">MGARAQRRQRRTTEQRAHDKQQRAARADVARAEWEARRAAYFEQLKNGVLVEREVQA</sequence>
<accession>A0A840XMU8</accession>
<feature type="compositionally biased region" description="Basic and acidic residues" evidence="1">
    <location>
        <begin position="11"/>
        <end position="26"/>
    </location>
</feature>
<dbReference type="EMBL" id="JACHBS010000001">
    <property type="protein sequence ID" value="MBB5617239.1"/>
    <property type="molecule type" value="Genomic_DNA"/>
</dbReference>
<protein>
    <submittedName>
        <fullName evidence="2">Uncharacterized protein</fullName>
    </submittedName>
</protein>
<name>A0A840XMU8_9MICO</name>
<dbReference type="RefSeq" id="WP_153982522.1">
    <property type="nucleotide sequence ID" value="NZ_BAAANZ010000009.1"/>
</dbReference>
<proteinExistence type="predicted"/>
<feature type="compositionally biased region" description="Basic residues" evidence="1">
    <location>
        <begin position="1"/>
        <end position="10"/>
    </location>
</feature>
<dbReference type="Proteomes" id="UP000552883">
    <property type="component" value="Unassembled WGS sequence"/>
</dbReference>
<keyword evidence="3" id="KW-1185">Reference proteome</keyword>
<reference evidence="2 3" key="1">
    <citation type="submission" date="2020-08" db="EMBL/GenBank/DDBJ databases">
        <title>Sequencing the genomes of 1000 actinobacteria strains.</title>
        <authorList>
            <person name="Klenk H.-P."/>
        </authorList>
    </citation>
    <scope>NUCLEOTIDE SEQUENCE [LARGE SCALE GENOMIC DNA]</scope>
    <source>
        <strain evidence="2 3">DSM 23889</strain>
    </source>
</reference>
<evidence type="ECO:0000256" key="1">
    <source>
        <dbReference type="SAM" id="MobiDB-lite"/>
    </source>
</evidence>
<comment type="caution">
    <text evidence="2">The sequence shown here is derived from an EMBL/GenBank/DDBJ whole genome shotgun (WGS) entry which is preliminary data.</text>
</comment>
<feature type="region of interest" description="Disordered" evidence="1">
    <location>
        <begin position="1"/>
        <end position="26"/>
    </location>
</feature>
<dbReference type="AlphaFoldDB" id="A0A840XMU8"/>
<organism evidence="2 3">
    <name type="scientific">Microcella frigidaquae</name>
    <dbReference type="NCBI Taxonomy" id="424758"/>
    <lineage>
        <taxon>Bacteria</taxon>
        <taxon>Bacillati</taxon>
        <taxon>Actinomycetota</taxon>
        <taxon>Actinomycetes</taxon>
        <taxon>Micrococcales</taxon>
        <taxon>Microbacteriaceae</taxon>
        <taxon>Microcella</taxon>
    </lineage>
</organism>